<name>A0A1D8NFM2_YARLL</name>
<dbReference type="GO" id="GO:0005739">
    <property type="term" value="C:mitochondrion"/>
    <property type="evidence" value="ECO:0007669"/>
    <property type="project" value="UniProtKB-SubCell"/>
</dbReference>
<keyword evidence="5" id="KW-0687">Ribonucleoprotein</keyword>
<feature type="region of interest" description="Disordered" evidence="7">
    <location>
        <begin position="65"/>
        <end position="89"/>
    </location>
</feature>
<dbReference type="InterPro" id="IPR018305">
    <property type="entry name" value="Ribosomal_m50"/>
</dbReference>
<evidence type="ECO:0000256" key="5">
    <source>
        <dbReference type="ARBA" id="ARBA00023274"/>
    </source>
</evidence>
<dbReference type="AlphaFoldDB" id="A0A1D8NFM2"/>
<gene>
    <name evidence="9" type="ORF">B0I71DRAFT_131379</name>
    <name evidence="8" type="ORF">YALI1_D27748g</name>
</gene>
<comment type="similarity">
    <text evidence="2">Belongs to the mitochondrion-specific ribosomal protein mL50 family.</text>
</comment>
<dbReference type="EMBL" id="CP017556">
    <property type="protein sequence ID" value="AOW04435.1"/>
    <property type="molecule type" value="Genomic_DNA"/>
</dbReference>
<evidence type="ECO:0000313" key="11">
    <source>
        <dbReference type="Proteomes" id="UP000256601"/>
    </source>
</evidence>
<dbReference type="Pfam" id="PF10501">
    <property type="entry name" value="Ribosomal_L50"/>
    <property type="match status" value="1"/>
</dbReference>
<proteinExistence type="inferred from homology"/>
<dbReference type="VEuPathDB" id="FungiDB:YALI0_D21934g"/>
<evidence type="ECO:0000313" key="9">
    <source>
        <dbReference type="EMBL" id="RDW26161.1"/>
    </source>
</evidence>
<dbReference type="KEGG" id="yli:2910738"/>
<dbReference type="OrthoDB" id="3980895at2759"/>
<accession>A0A1D8NFM2</accession>
<protein>
    <recommendedName>
        <fullName evidence="6">Large ribosomal subunit protein mL50</fullName>
    </recommendedName>
</protein>
<evidence type="ECO:0000256" key="1">
    <source>
        <dbReference type="ARBA" id="ARBA00004173"/>
    </source>
</evidence>
<dbReference type="EMBL" id="KZ858985">
    <property type="protein sequence ID" value="RDW26161.1"/>
    <property type="molecule type" value="Genomic_DNA"/>
</dbReference>
<evidence type="ECO:0000313" key="8">
    <source>
        <dbReference type="EMBL" id="AOW04435.1"/>
    </source>
</evidence>
<reference evidence="8 10" key="1">
    <citation type="journal article" date="2016" name="PLoS ONE">
        <title>Sequence Assembly of Yarrowia lipolytica Strain W29/CLIB89 Shows Transposable Element Diversity.</title>
        <authorList>
            <person name="Magnan C."/>
            <person name="Yu J."/>
            <person name="Chang I."/>
            <person name="Jahn E."/>
            <person name="Kanomata Y."/>
            <person name="Wu J."/>
            <person name="Zeller M."/>
            <person name="Oakes M."/>
            <person name="Baldi P."/>
            <person name="Sandmeyer S."/>
        </authorList>
    </citation>
    <scope>NUCLEOTIDE SEQUENCE [LARGE SCALE GENOMIC DNA]</scope>
    <source>
        <strain evidence="8">CLIB89</strain>
        <strain evidence="10">CLIB89(W29)</strain>
    </source>
</reference>
<dbReference type="GO" id="GO:0005840">
    <property type="term" value="C:ribosome"/>
    <property type="evidence" value="ECO:0007669"/>
    <property type="project" value="UniProtKB-KW"/>
</dbReference>
<organism evidence="8 10">
    <name type="scientific">Yarrowia lipolytica</name>
    <name type="common">Candida lipolytica</name>
    <dbReference type="NCBI Taxonomy" id="4952"/>
    <lineage>
        <taxon>Eukaryota</taxon>
        <taxon>Fungi</taxon>
        <taxon>Dikarya</taxon>
        <taxon>Ascomycota</taxon>
        <taxon>Saccharomycotina</taxon>
        <taxon>Dipodascomycetes</taxon>
        <taxon>Dipodascales</taxon>
        <taxon>Dipodascales incertae sedis</taxon>
        <taxon>Yarrowia</taxon>
    </lineage>
</organism>
<reference evidence="9 11" key="2">
    <citation type="submission" date="2018-07" db="EMBL/GenBank/DDBJ databases">
        <title>Draft Genome Assemblies for Five Robust Yarrowia lipolytica Strains Exhibiting High Lipid Production and Pentose Sugar Utilization and Sugar Alcohol Secretion from Undetoxified Lignocellulosic Biomass Hydrolysates.</title>
        <authorList>
            <consortium name="DOE Joint Genome Institute"/>
            <person name="Walker C."/>
            <person name="Ryu S."/>
            <person name="Na H."/>
            <person name="Zane M."/>
            <person name="LaButti K."/>
            <person name="Lipzen A."/>
            <person name="Haridas S."/>
            <person name="Barry K."/>
            <person name="Grigoriev I.V."/>
            <person name="Quarterman J."/>
            <person name="Slininger P."/>
            <person name="Dien B."/>
            <person name="Trinh C.T."/>
        </authorList>
    </citation>
    <scope>NUCLEOTIDE SEQUENCE [LARGE SCALE GENOMIC DNA]</scope>
    <source>
        <strain evidence="9 11">YB392</strain>
    </source>
</reference>
<dbReference type="Gene3D" id="1.10.1200.10">
    <property type="entry name" value="ACP-like"/>
    <property type="match status" value="1"/>
</dbReference>
<dbReference type="Proteomes" id="UP000256601">
    <property type="component" value="Unassembled WGS sequence"/>
</dbReference>
<dbReference type="GO" id="GO:1990904">
    <property type="term" value="C:ribonucleoprotein complex"/>
    <property type="evidence" value="ECO:0007669"/>
    <property type="project" value="UniProtKB-KW"/>
</dbReference>
<evidence type="ECO:0000256" key="7">
    <source>
        <dbReference type="SAM" id="MobiDB-lite"/>
    </source>
</evidence>
<evidence type="ECO:0000256" key="4">
    <source>
        <dbReference type="ARBA" id="ARBA00023128"/>
    </source>
</evidence>
<dbReference type="RefSeq" id="XP_503131.1">
    <property type="nucleotide sequence ID" value="XM_503131.1"/>
</dbReference>
<evidence type="ECO:0000313" key="10">
    <source>
        <dbReference type="Proteomes" id="UP000182444"/>
    </source>
</evidence>
<dbReference type="GeneID" id="2910738"/>
<dbReference type="Proteomes" id="UP000182444">
    <property type="component" value="Chromosome 1D"/>
</dbReference>
<keyword evidence="4" id="KW-0496">Mitochondrion</keyword>
<feature type="compositionally biased region" description="Polar residues" evidence="7">
    <location>
        <begin position="65"/>
        <end position="78"/>
    </location>
</feature>
<keyword evidence="3" id="KW-0689">Ribosomal protein</keyword>
<dbReference type="InterPro" id="IPR036736">
    <property type="entry name" value="ACP-like_sf"/>
</dbReference>
<evidence type="ECO:0000256" key="3">
    <source>
        <dbReference type="ARBA" id="ARBA00022980"/>
    </source>
</evidence>
<comment type="subcellular location">
    <subcellularLocation>
        <location evidence="1">Mitochondrion</location>
    </subcellularLocation>
</comment>
<evidence type="ECO:0000256" key="6">
    <source>
        <dbReference type="ARBA" id="ARBA00035183"/>
    </source>
</evidence>
<dbReference type="VEuPathDB" id="FungiDB:YALI1_D27748g"/>
<feature type="compositionally biased region" description="Basic and acidic residues" evidence="7">
    <location>
        <begin position="79"/>
        <end position="88"/>
    </location>
</feature>
<sequence length="261" mass="28870">MLAVSRASGFRAARVVPVHVTRQQVRHNSGGLNSLWSWFKRKDASKKEAAPPVIKTKDLVKNIEQQSKAGWESTAATEQKTESKEEPKSFASETAVDLEVIGMPAEQLPLSSEKLAEIGLGKFQLKQAEIKPEAALEALKTVSAAVVGGMEGALDTLEKRLELVKQFQKESGIRIPDLIISTVATPQGVASYLEKSLTSNFNYWEPNAIYLDAKDFEGSNVTVVDAQQLRKQRQQAMDDLVSEAEQFVEQHDKETFKKALE</sequence>
<evidence type="ECO:0000256" key="2">
    <source>
        <dbReference type="ARBA" id="ARBA00008860"/>
    </source>
</evidence>